<dbReference type="InterPro" id="IPR017871">
    <property type="entry name" value="ABC_transporter-like_CS"/>
</dbReference>
<dbReference type="InterPro" id="IPR013563">
    <property type="entry name" value="Oligopep_ABC_C"/>
</dbReference>
<dbReference type="Pfam" id="PF08352">
    <property type="entry name" value="oligo_HPY"/>
    <property type="match status" value="2"/>
</dbReference>
<dbReference type="NCBIfam" id="NF008453">
    <property type="entry name" value="PRK11308.1"/>
    <property type="match status" value="2"/>
</dbReference>
<accession>A0ABS1K5J6</accession>
<dbReference type="InterPro" id="IPR003593">
    <property type="entry name" value="AAA+_ATPase"/>
</dbReference>
<keyword evidence="2" id="KW-0813">Transport</keyword>
<comment type="similarity">
    <text evidence="1">Belongs to the ABC transporter superfamily.</text>
</comment>
<dbReference type="NCBIfam" id="TIGR01727">
    <property type="entry name" value="oligo_HPY"/>
    <property type="match status" value="1"/>
</dbReference>
<feature type="domain" description="ABC transporter" evidence="5">
    <location>
        <begin position="13"/>
        <end position="261"/>
    </location>
</feature>
<dbReference type="PANTHER" id="PTHR43776:SF7">
    <property type="entry name" value="D,D-DIPEPTIDE TRANSPORT ATP-BINDING PROTEIN DDPF-RELATED"/>
    <property type="match status" value="1"/>
</dbReference>
<name>A0ABS1K5J6_9MICC</name>
<proteinExistence type="inferred from homology"/>
<gene>
    <name evidence="6" type="ORF">JJE72_15750</name>
</gene>
<dbReference type="InterPro" id="IPR003439">
    <property type="entry name" value="ABC_transporter-like_ATP-bd"/>
</dbReference>
<evidence type="ECO:0000313" key="6">
    <source>
        <dbReference type="EMBL" id="MBL0706950.1"/>
    </source>
</evidence>
<dbReference type="Proteomes" id="UP000639051">
    <property type="component" value="Unassembled WGS sequence"/>
</dbReference>
<dbReference type="PANTHER" id="PTHR43776">
    <property type="entry name" value="TRANSPORT ATP-BINDING PROTEIN"/>
    <property type="match status" value="1"/>
</dbReference>
<evidence type="ECO:0000256" key="3">
    <source>
        <dbReference type="ARBA" id="ARBA00022741"/>
    </source>
</evidence>
<dbReference type="InterPro" id="IPR027417">
    <property type="entry name" value="P-loop_NTPase"/>
</dbReference>
<comment type="caution">
    <text evidence="6">The sequence shown here is derived from an EMBL/GenBank/DDBJ whole genome shotgun (WGS) entry which is preliminary data.</text>
</comment>
<feature type="domain" description="ABC transporter" evidence="5">
    <location>
        <begin position="311"/>
        <end position="550"/>
    </location>
</feature>
<evidence type="ECO:0000256" key="4">
    <source>
        <dbReference type="ARBA" id="ARBA00022840"/>
    </source>
</evidence>
<dbReference type="RefSeq" id="WP_189695199.1">
    <property type="nucleotide sequence ID" value="NZ_BNCM01000019.1"/>
</dbReference>
<dbReference type="PROSITE" id="PS50893">
    <property type="entry name" value="ABC_TRANSPORTER_2"/>
    <property type="match status" value="2"/>
</dbReference>
<keyword evidence="7" id="KW-1185">Reference proteome</keyword>
<keyword evidence="3" id="KW-0547">Nucleotide-binding</keyword>
<reference evidence="6 7" key="1">
    <citation type="submission" date="2021-01" db="EMBL/GenBank/DDBJ databases">
        <title>Genome public.</title>
        <authorList>
            <person name="Liu C."/>
            <person name="Sun Q."/>
        </authorList>
    </citation>
    <scope>NUCLEOTIDE SEQUENCE [LARGE SCALE GENOMIC DNA]</scope>
    <source>
        <strain evidence="6 7">JC656</strain>
    </source>
</reference>
<evidence type="ECO:0000256" key="2">
    <source>
        <dbReference type="ARBA" id="ARBA00022448"/>
    </source>
</evidence>
<evidence type="ECO:0000259" key="5">
    <source>
        <dbReference type="PROSITE" id="PS50893"/>
    </source>
</evidence>
<dbReference type="Pfam" id="PF00005">
    <property type="entry name" value="ABC_tran"/>
    <property type="match status" value="2"/>
</dbReference>
<protein>
    <submittedName>
        <fullName evidence="6">ABC transporter ATP-binding protein</fullName>
    </submittedName>
</protein>
<dbReference type="EMBL" id="JAERRC010000040">
    <property type="protein sequence ID" value="MBL0706950.1"/>
    <property type="molecule type" value="Genomic_DNA"/>
</dbReference>
<keyword evidence="4 6" id="KW-0067">ATP-binding</keyword>
<sequence>MSAEPLTSPLIELRHLGIAYLSGSRQVDVITDIALSLGAGDVLGLVGESGSGKSTLASALLGSLRTSSFVSSGSVRVAGQDPFALKGRALRRFRSSTIALVPQNAGAALTPTMRVGDQLIETISLQRTIPGPGRRAEAERLLRLVRLPNPAEALEKYPHQFSGGQQQRIGIAMALAARPAVLVLDEPTTGLDVVTQAAILETLEQLQHELGMSMVLVSHDLGVIERLCSDVAVMRQGRVVESGPTAQVLSRPQHPYTRGLIASIPRIAAPGIPPSLDETVLEAHERGQQAEPRTDVQVRRPPAGTRKVLEIRGLTVDYRRKPSPGTGPTVEDVDLDIFAGEIVALVGESGSGKSTIANVVAGLQTREAGTLTLEDGEKLGDTASRRPRPIRKAIQMIFQNADTSLNPRHTVGDAVGRPARLFGLRGRSVEAALAEVDLPATFSARLPGQLSGGQRQRVGIARAIVAEPTLVLADEIVSALDVSVQSSILRLMDRLSVERELGFLFITHDLAVVRAVADRVVVLYLGRIVEEGRSDEIFSGVSHPYTRLLLDSVIELGHTRHPVLTVGRDEVPDAPPATGCPFAGRCPLELPACRTVRPPVIELTATHRLRCHASVESLEALSGRAAEKSPGPDGAVIR</sequence>
<dbReference type="PROSITE" id="PS00211">
    <property type="entry name" value="ABC_TRANSPORTER_1"/>
    <property type="match status" value="2"/>
</dbReference>
<dbReference type="SUPFAM" id="SSF52540">
    <property type="entry name" value="P-loop containing nucleoside triphosphate hydrolases"/>
    <property type="match status" value="2"/>
</dbReference>
<evidence type="ECO:0000256" key="1">
    <source>
        <dbReference type="ARBA" id="ARBA00005417"/>
    </source>
</evidence>
<organism evidence="6 7">
    <name type="scientific">Sinomonas cellulolyticus</name>
    <dbReference type="NCBI Taxonomy" id="2801916"/>
    <lineage>
        <taxon>Bacteria</taxon>
        <taxon>Bacillati</taxon>
        <taxon>Actinomycetota</taxon>
        <taxon>Actinomycetes</taxon>
        <taxon>Micrococcales</taxon>
        <taxon>Micrococcaceae</taxon>
        <taxon>Sinomonas</taxon>
    </lineage>
</organism>
<dbReference type="GO" id="GO:0005524">
    <property type="term" value="F:ATP binding"/>
    <property type="evidence" value="ECO:0007669"/>
    <property type="project" value="UniProtKB-KW"/>
</dbReference>
<dbReference type="Gene3D" id="3.40.50.300">
    <property type="entry name" value="P-loop containing nucleotide triphosphate hydrolases"/>
    <property type="match status" value="2"/>
</dbReference>
<dbReference type="InterPro" id="IPR050319">
    <property type="entry name" value="ABC_transp_ATP-bind"/>
</dbReference>
<dbReference type="CDD" id="cd03257">
    <property type="entry name" value="ABC_NikE_OppD_transporters"/>
    <property type="match status" value="2"/>
</dbReference>
<evidence type="ECO:0000313" key="7">
    <source>
        <dbReference type="Proteomes" id="UP000639051"/>
    </source>
</evidence>
<dbReference type="SMART" id="SM00382">
    <property type="entry name" value="AAA"/>
    <property type="match status" value="2"/>
</dbReference>